<dbReference type="RefSeq" id="WP_148734546.1">
    <property type="nucleotide sequence ID" value="NZ_VSSB01000002.1"/>
</dbReference>
<evidence type="ECO:0000259" key="2">
    <source>
        <dbReference type="PROSITE" id="PS51898"/>
    </source>
</evidence>
<protein>
    <submittedName>
        <fullName evidence="3">Site-specific integrase</fullName>
    </submittedName>
</protein>
<feature type="domain" description="Tyr recombinase" evidence="2">
    <location>
        <begin position="4"/>
        <end position="170"/>
    </location>
</feature>
<dbReference type="PROSITE" id="PS51898">
    <property type="entry name" value="TYR_RECOMBINASE"/>
    <property type="match status" value="1"/>
</dbReference>
<reference evidence="3 4" key="1">
    <citation type="submission" date="2019-08" db="EMBL/GenBank/DDBJ databases">
        <authorList>
            <person name="Hu J."/>
        </authorList>
    </citation>
    <scope>NUCLEOTIDE SEQUENCE [LARGE SCALE GENOMIC DNA]</scope>
    <source>
        <strain evidence="3 4">NEAU-184</strain>
    </source>
</reference>
<dbReference type="SUPFAM" id="SSF56349">
    <property type="entry name" value="DNA breaking-rejoining enzymes"/>
    <property type="match status" value="1"/>
</dbReference>
<keyword evidence="1" id="KW-0233">DNA recombination</keyword>
<dbReference type="GO" id="GO:0003677">
    <property type="term" value="F:DNA binding"/>
    <property type="evidence" value="ECO:0007669"/>
    <property type="project" value="InterPro"/>
</dbReference>
<dbReference type="Pfam" id="PF00589">
    <property type="entry name" value="Phage_integrase"/>
    <property type="match status" value="1"/>
</dbReference>
<proteinExistence type="predicted"/>
<dbReference type="Gene3D" id="1.10.443.10">
    <property type="entry name" value="Intergrase catalytic core"/>
    <property type="match status" value="1"/>
</dbReference>
<accession>A0A5S4V8K6</accession>
<dbReference type="AlphaFoldDB" id="A0A5S4V8K6"/>
<dbReference type="CDD" id="cd00397">
    <property type="entry name" value="DNA_BRE_C"/>
    <property type="match status" value="1"/>
</dbReference>
<dbReference type="GO" id="GO:0015074">
    <property type="term" value="P:DNA integration"/>
    <property type="evidence" value="ECO:0007669"/>
    <property type="project" value="InterPro"/>
</dbReference>
<dbReference type="InterPro" id="IPR002104">
    <property type="entry name" value="Integrase_catalytic"/>
</dbReference>
<gene>
    <name evidence="3" type="ORF">FYC51_14655</name>
</gene>
<dbReference type="InterPro" id="IPR011010">
    <property type="entry name" value="DNA_brk_join_enz"/>
</dbReference>
<name>A0A5S4V8K6_9MICO</name>
<evidence type="ECO:0000256" key="1">
    <source>
        <dbReference type="ARBA" id="ARBA00023172"/>
    </source>
</evidence>
<dbReference type="GO" id="GO:0006310">
    <property type="term" value="P:DNA recombination"/>
    <property type="evidence" value="ECO:0007669"/>
    <property type="project" value="UniProtKB-KW"/>
</dbReference>
<sequence length="221" mass="24615">MTVPRRPALPASPETVVLTAFESGTLHERTMLLLAATMGLRRTEIASLHPADRRERVIRVHGKNSTVRELTLDKLTYELLIQVEAEQGRDSYYFPGRFGGHVHPATVYKWLKPHLGPEWTLHSCRRRAATVGYRATKNVYAVQQFLGHSSVETTQIYVDVGAEDIAAVAAAASLVSARSTRHVAGLRPEERDDIDDKGEFLADLASLTSRARIYGLELTIR</sequence>
<keyword evidence="4" id="KW-1185">Reference proteome</keyword>
<organism evidence="3 4">
    <name type="scientific">Agromyces mariniharenae</name>
    <dbReference type="NCBI Taxonomy" id="2604423"/>
    <lineage>
        <taxon>Bacteria</taxon>
        <taxon>Bacillati</taxon>
        <taxon>Actinomycetota</taxon>
        <taxon>Actinomycetes</taxon>
        <taxon>Micrococcales</taxon>
        <taxon>Microbacteriaceae</taxon>
        <taxon>Agromyces</taxon>
    </lineage>
</organism>
<comment type="caution">
    <text evidence="3">The sequence shown here is derived from an EMBL/GenBank/DDBJ whole genome shotgun (WGS) entry which is preliminary data.</text>
</comment>
<dbReference type="Proteomes" id="UP000325243">
    <property type="component" value="Unassembled WGS sequence"/>
</dbReference>
<dbReference type="InterPro" id="IPR013762">
    <property type="entry name" value="Integrase-like_cat_sf"/>
</dbReference>
<evidence type="ECO:0000313" key="4">
    <source>
        <dbReference type="Proteomes" id="UP000325243"/>
    </source>
</evidence>
<evidence type="ECO:0000313" key="3">
    <source>
        <dbReference type="EMBL" id="TYL50445.1"/>
    </source>
</evidence>
<dbReference type="EMBL" id="VSSB01000002">
    <property type="protein sequence ID" value="TYL50445.1"/>
    <property type="molecule type" value="Genomic_DNA"/>
</dbReference>